<dbReference type="Proteomes" id="UP000269945">
    <property type="component" value="Unassembled WGS sequence"/>
</dbReference>
<dbReference type="AlphaFoldDB" id="A0A9X9LYQ0"/>
<protein>
    <submittedName>
        <fullName evidence="1">Uncharacterized protein</fullName>
    </submittedName>
</protein>
<comment type="caution">
    <text evidence="1">The sequence shown here is derived from an EMBL/GenBank/DDBJ whole genome shotgun (WGS) entry which is preliminary data.</text>
</comment>
<organism evidence="1 2">
    <name type="scientific">Gulo gulo</name>
    <name type="common">Wolverine</name>
    <name type="synonym">Gluton</name>
    <dbReference type="NCBI Taxonomy" id="48420"/>
    <lineage>
        <taxon>Eukaryota</taxon>
        <taxon>Metazoa</taxon>
        <taxon>Chordata</taxon>
        <taxon>Craniata</taxon>
        <taxon>Vertebrata</taxon>
        <taxon>Euteleostomi</taxon>
        <taxon>Mammalia</taxon>
        <taxon>Eutheria</taxon>
        <taxon>Laurasiatheria</taxon>
        <taxon>Carnivora</taxon>
        <taxon>Caniformia</taxon>
        <taxon>Musteloidea</taxon>
        <taxon>Mustelidae</taxon>
        <taxon>Guloninae</taxon>
        <taxon>Gulo</taxon>
    </lineage>
</organism>
<name>A0A9X9LYQ0_GULGU</name>
<evidence type="ECO:0000313" key="1">
    <source>
        <dbReference type="EMBL" id="VCX04278.1"/>
    </source>
</evidence>
<reference evidence="1 2" key="1">
    <citation type="submission" date="2018-10" db="EMBL/GenBank/DDBJ databases">
        <authorList>
            <person name="Ekblom R."/>
            <person name="Jareborg N."/>
        </authorList>
    </citation>
    <scope>NUCLEOTIDE SEQUENCE [LARGE SCALE GENOMIC DNA]</scope>
    <source>
        <tissue evidence="1">Muscle</tissue>
    </source>
</reference>
<feature type="non-terminal residue" evidence="1">
    <location>
        <position position="50"/>
    </location>
</feature>
<evidence type="ECO:0000313" key="2">
    <source>
        <dbReference type="Proteomes" id="UP000269945"/>
    </source>
</evidence>
<sequence length="50" mass="5863">MCSVPHSGKKWKTQDWSKSLGSFWVKNRTNTRIFLSYDNKNKGVVWGEET</sequence>
<dbReference type="EMBL" id="CYRY02029919">
    <property type="protein sequence ID" value="VCX04278.1"/>
    <property type="molecule type" value="Genomic_DNA"/>
</dbReference>
<keyword evidence="2" id="KW-1185">Reference proteome</keyword>
<proteinExistence type="predicted"/>
<gene>
    <name evidence="1" type="ORF">BN2614_LOCUS2</name>
</gene>
<accession>A0A9X9LYQ0</accession>